<proteinExistence type="predicted"/>
<dbReference type="GO" id="GO:0004252">
    <property type="term" value="F:serine-type endopeptidase activity"/>
    <property type="evidence" value="ECO:0007669"/>
    <property type="project" value="InterPro"/>
</dbReference>
<dbReference type="SMART" id="SM00228">
    <property type="entry name" value="PDZ"/>
    <property type="match status" value="2"/>
</dbReference>
<dbReference type="InterPro" id="IPR001940">
    <property type="entry name" value="Peptidase_S1C"/>
</dbReference>
<dbReference type="Gene3D" id="2.40.10.120">
    <property type="match status" value="1"/>
</dbReference>
<dbReference type="InterPro" id="IPR009003">
    <property type="entry name" value="Peptidase_S1_PA"/>
</dbReference>
<organism evidence="4">
    <name type="scientific">uncultured Phycisphaerae bacterium</name>
    <dbReference type="NCBI Taxonomy" id="904963"/>
    <lineage>
        <taxon>Bacteria</taxon>
        <taxon>Pseudomonadati</taxon>
        <taxon>Planctomycetota</taxon>
        <taxon>Phycisphaerae</taxon>
        <taxon>environmental samples</taxon>
    </lineage>
</organism>
<dbReference type="PANTHER" id="PTHR43343">
    <property type="entry name" value="PEPTIDASE S12"/>
    <property type="match status" value="1"/>
</dbReference>
<dbReference type="SUPFAM" id="SSF50156">
    <property type="entry name" value="PDZ domain-like"/>
    <property type="match status" value="2"/>
</dbReference>
<sequence length="500" mass="52493">MGQFFLRGTRGTAGVCVLVGVLLSCTNQGATPAGQPAAARAAADRIAADRPADAGGEALDLAGLQGQFEQVARQISPSVVAISATEADFDFEAAARADELNPDRLAAMLATADRTVGTGFIIDTDGYILTNDHVVAHAAQLWITTDDRKVYPAMVVGSDPRADLAILKVPARGLPAVRWADPARLRRGQWSIAIGNPYGLAAEGEMCVSVGVVSAMGRSLPKLSGKEDRLYSDLIQTTAQINPGNSGGPLFDIHGDVIGINAAVILPQKQTNGIGFAIPANERVMRIVERLKAGEEVVYGYLGVRATTPTARERRTARIDEEVGALVDHVETDSPAAAAGLKRGDLVLSVNGEAVRDGDHFIRVVGSAPVTDAGVPATVVRGHDRREVTLKLRRREMAAAAVTRERQKLRWRGLLLGPTPANWSYPGRAPSAGGVVVLGVQPNSPFAKDGVAQGAVITAVAGKPVTGITELQSLLNDVPAEEFALQFAPQGDSVVVSIQE</sequence>
<protein>
    <submittedName>
        <fullName evidence="4">HtrA protease/chaperone protein</fullName>
    </submittedName>
</protein>
<feature type="domain" description="PDZ" evidence="3">
    <location>
        <begin position="285"/>
        <end position="360"/>
    </location>
</feature>
<dbReference type="AlphaFoldDB" id="A0A6J4P3W0"/>
<keyword evidence="2" id="KW-0378">Hydrolase</keyword>
<dbReference type="InterPro" id="IPR051201">
    <property type="entry name" value="Chloro_Bact_Ser_Proteases"/>
</dbReference>
<dbReference type="PROSITE" id="PS50106">
    <property type="entry name" value="PDZ"/>
    <property type="match status" value="1"/>
</dbReference>
<dbReference type="EMBL" id="CADCUQ010000381">
    <property type="protein sequence ID" value="CAA9400205.1"/>
    <property type="molecule type" value="Genomic_DNA"/>
</dbReference>
<evidence type="ECO:0000313" key="4">
    <source>
        <dbReference type="EMBL" id="CAA9400205.1"/>
    </source>
</evidence>
<dbReference type="SUPFAM" id="SSF50494">
    <property type="entry name" value="Trypsin-like serine proteases"/>
    <property type="match status" value="1"/>
</dbReference>
<dbReference type="PROSITE" id="PS51257">
    <property type="entry name" value="PROKAR_LIPOPROTEIN"/>
    <property type="match status" value="1"/>
</dbReference>
<dbReference type="PANTHER" id="PTHR43343:SF3">
    <property type="entry name" value="PROTEASE DO-LIKE 8, CHLOROPLASTIC"/>
    <property type="match status" value="1"/>
</dbReference>
<evidence type="ECO:0000256" key="1">
    <source>
        <dbReference type="ARBA" id="ARBA00022670"/>
    </source>
</evidence>
<gene>
    <name evidence="4" type="ORF">AVDCRST_MAG64-1662</name>
</gene>
<keyword evidence="1 4" id="KW-0645">Protease</keyword>
<accession>A0A6J4P3W0</accession>
<reference evidence="4" key="1">
    <citation type="submission" date="2020-02" db="EMBL/GenBank/DDBJ databases">
        <authorList>
            <person name="Meier V. D."/>
        </authorList>
    </citation>
    <scope>NUCLEOTIDE SEQUENCE</scope>
    <source>
        <strain evidence="4">AVDCRST_MAG64</strain>
    </source>
</reference>
<dbReference type="PRINTS" id="PR00834">
    <property type="entry name" value="PROTEASES2C"/>
</dbReference>
<evidence type="ECO:0000259" key="3">
    <source>
        <dbReference type="PROSITE" id="PS50106"/>
    </source>
</evidence>
<dbReference type="InterPro" id="IPR001478">
    <property type="entry name" value="PDZ"/>
</dbReference>
<dbReference type="Gene3D" id="2.30.42.10">
    <property type="match status" value="2"/>
</dbReference>
<dbReference type="InterPro" id="IPR041489">
    <property type="entry name" value="PDZ_6"/>
</dbReference>
<evidence type="ECO:0000256" key="2">
    <source>
        <dbReference type="ARBA" id="ARBA00022801"/>
    </source>
</evidence>
<name>A0A6J4P3W0_9BACT</name>
<dbReference type="InterPro" id="IPR036034">
    <property type="entry name" value="PDZ_sf"/>
</dbReference>
<dbReference type="GO" id="GO:0006508">
    <property type="term" value="P:proteolysis"/>
    <property type="evidence" value="ECO:0007669"/>
    <property type="project" value="UniProtKB-KW"/>
</dbReference>
<dbReference type="Pfam" id="PF13365">
    <property type="entry name" value="Trypsin_2"/>
    <property type="match status" value="1"/>
</dbReference>
<dbReference type="Pfam" id="PF17820">
    <property type="entry name" value="PDZ_6"/>
    <property type="match status" value="2"/>
</dbReference>